<proteinExistence type="predicted"/>
<feature type="domain" description="AttH" evidence="1">
    <location>
        <begin position="30"/>
        <end position="192"/>
    </location>
</feature>
<protein>
    <recommendedName>
        <fullName evidence="1">AttH domain-containing protein</fullName>
    </recommendedName>
</protein>
<dbReference type="Pfam" id="PF17186">
    <property type="entry name" value="Lipocalin_9"/>
    <property type="match status" value="1"/>
</dbReference>
<organism evidence="2 3">
    <name type="scientific">Neptunitalea lumnitzerae</name>
    <dbReference type="NCBI Taxonomy" id="2965509"/>
    <lineage>
        <taxon>Bacteria</taxon>
        <taxon>Pseudomonadati</taxon>
        <taxon>Bacteroidota</taxon>
        <taxon>Flavobacteriia</taxon>
        <taxon>Flavobacteriales</taxon>
        <taxon>Flavobacteriaceae</taxon>
        <taxon>Neptunitalea</taxon>
    </lineage>
</organism>
<dbReference type="SUPFAM" id="SSF159245">
    <property type="entry name" value="AttH-like"/>
    <property type="match status" value="1"/>
</dbReference>
<dbReference type="Pfam" id="PF07143">
    <property type="entry name" value="CrtC"/>
    <property type="match status" value="1"/>
</dbReference>
<reference evidence="2" key="1">
    <citation type="submission" date="2022-07" db="EMBL/GenBank/DDBJ databases">
        <title>Taxonomy of Novel Oxalotrophic and Methylotrophic Bacteria.</title>
        <authorList>
            <person name="Sahin N."/>
            <person name="Tani A."/>
        </authorList>
    </citation>
    <scope>NUCLEOTIDE SEQUENCE</scope>
    <source>
        <strain evidence="2">Y10</strain>
    </source>
</reference>
<keyword evidence="3" id="KW-1185">Reference proteome</keyword>
<dbReference type="Proteomes" id="UP001143543">
    <property type="component" value="Unassembled WGS sequence"/>
</dbReference>
<comment type="caution">
    <text evidence="2">The sequence shown here is derived from an EMBL/GenBank/DDBJ whole genome shotgun (WGS) entry which is preliminary data.</text>
</comment>
<dbReference type="PANTHER" id="PTHR38591">
    <property type="entry name" value="HYDROLASE"/>
    <property type="match status" value="1"/>
</dbReference>
<dbReference type="Gene3D" id="2.40.370.10">
    <property type="entry name" value="AttH-like domain"/>
    <property type="match status" value="2"/>
</dbReference>
<accession>A0ABQ5MKV6</accession>
<dbReference type="InterPro" id="IPR010791">
    <property type="entry name" value="AttH_dom"/>
</dbReference>
<dbReference type="RefSeq" id="WP_281765200.1">
    <property type="nucleotide sequence ID" value="NZ_BRVO01000002.1"/>
</dbReference>
<dbReference type="PANTHER" id="PTHR38591:SF1">
    <property type="entry name" value="BLL1000 PROTEIN"/>
    <property type="match status" value="1"/>
</dbReference>
<evidence type="ECO:0000313" key="3">
    <source>
        <dbReference type="Proteomes" id="UP001143543"/>
    </source>
</evidence>
<name>A0ABQ5MKV6_9FLAO</name>
<evidence type="ECO:0000313" key="2">
    <source>
        <dbReference type="EMBL" id="GLB49572.1"/>
    </source>
</evidence>
<sequence>MSKKIEYTDGVGIPHSSFKDEFLAHKKTSEWWYTTGIVTDEENNLYAFQFTITKMKIVGIPFHMLITSVTDIANHKHYYGQHTAFFNKGIVTTSTKSKFKDIASVSYAPNSFCDFGKMNLSIKDKDYELTLQLDAQKAPVWNCEDGKLWMGRTDDPKQVTYYFSITNMLAIGQLVLNGKKLNVKGKGWFDKQGGTYETANPKTHWEWFSFRFFDNEEIMLFAFPQGRYFDGTYVKQSGDYERLNNYNVEPHEIITEATTKYKFSYGWTITMPGIKEETYKIKPKIDGQFNVSFYEIMADVFNNNNELVGYCIVELLPGVLNKKINPLRSFK</sequence>
<evidence type="ECO:0000259" key="1">
    <source>
        <dbReference type="Pfam" id="PF07143"/>
    </source>
</evidence>
<dbReference type="EMBL" id="BRVO01000002">
    <property type="protein sequence ID" value="GLB49572.1"/>
    <property type="molecule type" value="Genomic_DNA"/>
</dbReference>
<dbReference type="InterPro" id="IPR023374">
    <property type="entry name" value="AttH-like_dom_sf"/>
</dbReference>
<gene>
    <name evidence="2" type="ORF">Y10_19400</name>
</gene>